<dbReference type="RefSeq" id="WP_167191325.1">
    <property type="nucleotide sequence ID" value="NZ_JAAONZ010000021.1"/>
</dbReference>
<evidence type="ECO:0000256" key="3">
    <source>
        <dbReference type="SAM" id="Phobius"/>
    </source>
</evidence>
<sequence length="443" mass="48829">MTTDKNNDPSSDEAASSAGSVTSGDAAQAPSASSDSAPQSESAAATSAPSSQSSAVTESRAAAEPKQTADKGKRDGSSGVKARTPWWMLLLMLLLIAGGAALAYLGWYAFEGQTRDLKAIVAKLEQQEQQWFDTQKELGQLDQQQTAQVEQWRASLNGVEQQVEQHSRRLKSLSSTSRDDWLLAEAEYLMRLANQRILMERGTEGAVALLEAADQIFEEIGDVDLFAVREKVARDLAELKLTPTVDRSGLYLELSALADQIDKLPLLPVLANTSLDDNPDDADRSQSPDVWQNDSVDVRSVWTRVKAQFWVAMDKLKHQVRIHHHDQPVEPLLPPDSGHYLRQNLRFHLEQAQLAMLREESTIYHHSLQQAVAQLRQYFPNNAKADIIAGELQALSEKNVVIALPDISGSLLALQNYLSELHLLDKKAGRPQLDPAADSEAQQ</sequence>
<evidence type="ECO:0008006" key="6">
    <source>
        <dbReference type="Google" id="ProtNLM"/>
    </source>
</evidence>
<keyword evidence="3" id="KW-0812">Transmembrane</keyword>
<comment type="caution">
    <text evidence="4">The sequence shown here is derived from an EMBL/GenBank/DDBJ whole genome shotgun (WGS) entry which is preliminary data.</text>
</comment>
<dbReference type="Pfam" id="PF04375">
    <property type="entry name" value="HemX"/>
    <property type="match status" value="1"/>
</dbReference>
<name>A0A9E5MP36_9GAMM</name>
<feature type="region of interest" description="Disordered" evidence="2">
    <location>
        <begin position="1"/>
        <end position="79"/>
    </location>
</feature>
<accession>A0A9E5MP36</accession>
<evidence type="ECO:0000313" key="4">
    <source>
        <dbReference type="EMBL" id="NHO67869.1"/>
    </source>
</evidence>
<feature type="transmembrane region" description="Helical" evidence="3">
    <location>
        <begin position="86"/>
        <end position="110"/>
    </location>
</feature>
<feature type="compositionally biased region" description="Low complexity" evidence="2">
    <location>
        <begin position="25"/>
        <end position="59"/>
    </location>
</feature>
<feature type="coiled-coil region" evidence="1">
    <location>
        <begin position="110"/>
        <end position="176"/>
    </location>
</feature>
<evidence type="ECO:0000313" key="5">
    <source>
        <dbReference type="Proteomes" id="UP000787472"/>
    </source>
</evidence>
<keyword evidence="3" id="KW-1133">Transmembrane helix</keyword>
<dbReference type="PANTHER" id="PTHR38043">
    <property type="entry name" value="PROTEIN HEMX"/>
    <property type="match status" value="1"/>
</dbReference>
<feature type="compositionally biased region" description="Polar residues" evidence="2">
    <location>
        <begin position="13"/>
        <end position="23"/>
    </location>
</feature>
<evidence type="ECO:0000256" key="1">
    <source>
        <dbReference type="SAM" id="Coils"/>
    </source>
</evidence>
<gene>
    <name evidence="4" type="ORF">G8770_20170</name>
</gene>
<feature type="compositionally biased region" description="Basic and acidic residues" evidence="2">
    <location>
        <begin position="61"/>
        <end position="76"/>
    </location>
</feature>
<keyword evidence="3" id="KW-0472">Membrane</keyword>
<organism evidence="4 5">
    <name type="scientific">Pseudomaricurvus hydrocarbonicus</name>
    <dbReference type="NCBI Taxonomy" id="1470433"/>
    <lineage>
        <taxon>Bacteria</taxon>
        <taxon>Pseudomonadati</taxon>
        <taxon>Pseudomonadota</taxon>
        <taxon>Gammaproteobacteria</taxon>
        <taxon>Cellvibrionales</taxon>
        <taxon>Cellvibrionaceae</taxon>
        <taxon>Pseudomaricurvus</taxon>
    </lineage>
</organism>
<keyword evidence="1" id="KW-0175">Coiled coil</keyword>
<evidence type="ECO:0000256" key="2">
    <source>
        <dbReference type="SAM" id="MobiDB-lite"/>
    </source>
</evidence>
<dbReference type="InterPro" id="IPR007470">
    <property type="entry name" value="HemX"/>
</dbReference>
<keyword evidence="5" id="KW-1185">Reference proteome</keyword>
<reference evidence="4" key="1">
    <citation type="submission" date="2020-03" db="EMBL/GenBank/DDBJ databases">
        <authorList>
            <person name="Guo F."/>
        </authorList>
    </citation>
    <scope>NUCLEOTIDE SEQUENCE</scope>
    <source>
        <strain evidence="4">JCM 30134</strain>
    </source>
</reference>
<dbReference type="PANTHER" id="PTHR38043:SF1">
    <property type="entry name" value="PROTEIN HEMX"/>
    <property type="match status" value="1"/>
</dbReference>
<dbReference type="AlphaFoldDB" id="A0A9E5MP36"/>
<proteinExistence type="predicted"/>
<dbReference type="Proteomes" id="UP000787472">
    <property type="component" value="Unassembled WGS sequence"/>
</dbReference>
<protein>
    <recommendedName>
        <fullName evidence="6">Uroporphyrin-3 C-methyltransferase</fullName>
    </recommendedName>
</protein>
<dbReference type="EMBL" id="JAAONZ010000021">
    <property type="protein sequence ID" value="NHO67869.1"/>
    <property type="molecule type" value="Genomic_DNA"/>
</dbReference>